<dbReference type="Proteomes" id="UP000033514">
    <property type="component" value="Unassembled WGS sequence"/>
</dbReference>
<keyword evidence="2" id="KW-1185">Reference proteome</keyword>
<evidence type="ECO:0000313" key="2">
    <source>
        <dbReference type="Proteomes" id="UP000033514"/>
    </source>
</evidence>
<comment type="caution">
    <text evidence="1">The sequence shown here is derived from an EMBL/GenBank/DDBJ whole genome shotgun (WGS) entry which is preliminary data.</text>
</comment>
<sequence>MIGAGAVEVAGGLLACVGGQGEIALKGVERALVGQRVLARRGAGKALVAGVLRHHGQVRLVVIEDALGRGRVDGKGGGYADKDQRKMERTLF</sequence>
<dbReference type="STRING" id="361041.VW35_04005"/>
<dbReference type="AlphaFoldDB" id="A0A0F5LE51"/>
<organism evidence="1 2">
    <name type="scientific">Devosia soli</name>
    <dbReference type="NCBI Taxonomy" id="361041"/>
    <lineage>
        <taxon>Bacteria</taxon>
        <taxon>Pseudomonadati</taxon>
        <taxon>Pseudomonadota</taxon>
        <taxon>Alphaproteobacteria</taxon>
        <taxon>Hyphomicrobiales</taxon>
        <taxon>Devosiaceae</taxon>
        <taxon>Devosia</taxon>
    </lineage>
</organism>
<reference evidence="1 2" key="1">
    <citation type="submission" date="2015-03" db="EMBL/GenBank/DDBJ databases">
        <authorList>
            <person name="Hassan Y.I."/>
            <person name="Lepp D."/>
            <person name="Zhou T."/>
        </authorList>
    </citation>
    <scope>NUCLEOTIDE SEQUENCE [LARGE SCALE GENOMIC DNA]</scope>
    <source>
        <strain evidence="1 2">GH2-10</strain>
    </source>
</reference>
<evidence type="ECO:0000313" key="1">
    <source>
        <dbReference type="EMBL" id="KKB80540.1"/>
    </source>
</evidence>
<gene>
    <name evidence="1" type="ORF">VW35_04005</name>
</gene>
<name>A0A0F5LE51_9HYPH</name>
<dbReference type="EMBL" id="LAJG01000010">
    <property type="protein sequence ID" value="KKB80540.1"/>
    <property type="molecule type" value="Genomic_DNA"/>
</dbReference>
<accession>A0A0F5LE51</accession>
<proteinExistence type="predicted"/>
<protein>
    <submittedName>
        <fullName evidence="1">Uncharacterized protein</fullName>
    </submittedName>
</protein>
<dbReference type="PATRIC" id="fig|361041.3.peg.109"/>